<dbReference type="EMBL" id="UINC01091193">
    <property type="protein sequence ID" value="SVC43771.1"/>
    <property type="molecule type" value="Genomic_DNA"/>
</dbReference>
<sequence length="31" mass="3354">MHENPVTNSNSVVGSSDARPLLMHTETSWVG</sequence>
<accession>A0A382M986</accession>
<organism evidence="2">
    <name type="scientific">marine metagenome</name>
    <dbReference type="NCBI Taxonomy" id="408172"/>
    <lineage>
        <taxon>unclassified sequences</taxon>
        <taxon>metagenomes</taxon>
        <taxon>ecological metagenomes</taxon>
    </lineage>
</organism>
<feature type="region of interest" description="Disordered" evidence="1">
    <location>
        <begin position="1"/>
        <end position="31"/>
    </location>
</feature>
<evidence type="ECO:0000256" key="1">
    <source>
        <dbReference type="SAM" id="MobiDB-lite"/>
    </source>
</evidence>
<evidence type="ECO:0000313" key="2">
    <source>
        <dbReference type="EMBL" id="SVC43771.1"/>
    </source>
</evidence>
<dbReference type="AlphaFoldDB" id="A0A382M986"/>
<reference evidence="2" key="1">
    <citation type="submission" date="2018-05" db="EMBL/GenBank/DDBJ databases">
        <authorList>
            <person name="Lanie J.A."/>
            <person name="Ng W.-L."/>
            <person name="Kazmierczak K.M."/>
            <person name="Andrzejewski T.M."/>
            <person name="Davidsen T.M."/>
            <person name="Wayne K.J."/>
            <person name="Tettelin H."/>
            <person name="Glass J.I."/>
            <person name="Rusch D."/>
            <person name="Podicherti R."/>
            <person name="Tsui H.-C.T."/>
            <person name="Winkler M.E."/>
        </authorList>
    </citation>
    <scope>NUCLEOTIDE SEQUENCE</scope>
</reference>
<protein>
    <submittedName>
        <fullName evidence="2">Uncharacterized protein</fullName>
    </submittedName>
</protein>
<name>A0A382M986_9ZZZZ</name>
<feature type="compositionally biased region" description="Polar residues" evidence="1">
    <location>
        <begin position="1"/>
        <end position="14"/>
    </location>
</feature>
<proteinExistence type="predicted"/>
<gene>
    <name evidence="2" type="ORF">METZ01_LOCUS296625</name>
</gene>